<evidence type="ECO:0000256" key="1">
    <source>
        <dbReference type="SAM" id="Phobius"/>
    </source>
</evidence>
<keyword evidence="3" id="KW-1185">Reference proteome</keyword>
<dbReference type="eggNOG" id="ENOG5033W8F">
    <property type="taxonomic scope" value="Bacteria"/>
</dbReference>
<reference evidence="2 3" key="1">
    <citation type="journal article" date="2010" name="J. Bacteriol.">
        <title>Genome sequence of the oligotrophic marine Gammaproteobacterium HTCC2143, isolated from the Oregon Coast.</title>
        <authorList>
            <person name="Oh H.M."/>
            <person name="Kang I."/>
            <person name="Ferriera S."/>
            <person name="Giovannoni S.J."/>
            <person name="Cho J.C."/>
        </authorList>
    </citation>
    <scope>NUCLEOTIDE SEQUENCE [LARGE SCALE GENOMIC DNA]</scope>
    <source>
        <strain evidence="2 3">HTCC2143</strain>
    </source>
</reference>
<proteinExistence type="predicted"/>
<dbReference type="OrthoDB" id="8911774at2"/>
<evidence type="ECO:0000313" key="3">
    <source>
        <dbReference type="Proteomes" id="UP000004931"/>
    </source>
</evidence>
<dbReference type="Proteomes" id="UP000004931">
    <property type="component" value="Unassembled WGS sequence"/>
</dbReference>
<keyword evidence="1" id="KW-0812">Transmembrane</keyword>
<gene>
    <name evidence="2" type="ORF">GP2143_10772</name>
</gene>
<name>A0YE41_9GAMM</name>
<evidence type="ECO:0000313" key="2">
    <source>
        <dbReference type="EMBL" id="EAW31075.1"/>
    </source>
</evidence>
<organism evidence="2 3">
    <name type="scientific">marine gamma proteobacterium HTCC2143</name>
    <dbReference type="NCBI Taxonomy" id="247633"/>
    <lineage>
        <taxon>Bacteria</taxon>
        <taxon>Pseudomonadati</taxon>
        <taxon>Pseudomonadota</taxon>
        <taxon>Gammaproteobacteria</taxon>
        <taxon>Cellvibrionales</taxon>
        <taxon>Spongiibacteraceae</taxon>
        <taxon>BD1-7 clade</taxon>
    </lineage>
</organism>
<feature type="transmembrane region" description="Helical" evidence="1">
    <location>
        <begin position="5"/>
        <end position="23"/>
    </location>
</feature>
<dbReference type="EMBL" id="AAVT01000005">
    <property type="protein sequence ID" value="EAW31075.1"/>
    <property type="molecule type" value="Genomic_DNA"/>
</dbReference>
<comment type="caution">
    <text evidence="2">The sequence shown here is derived from an EMBL/GenBank/DDBJ whole genome shotgun (WGS) entry which is preliminary data.</text>
</comment>
<dbReference type="Gene3D" id="3.30.70.100">
    <property type="match status" value="1"/>
</dbReference>
<dbReference type="AlphaFoldDB" id="A0YE41"/>
<protein>
    <submittedName>
        <fullName evidence="2">Uncharacterized protein</fullName>
    </submittedName>
</protein>
<sequence>MNKRLILWGIPAAIWILFTAWYTDFGGPLSDEEVKKAMAYFDARDGLTLKRKQQLQAFFENDSGRQFLMVNNIQMNPSPPTMPGFDADATAEDYSAHYMEHMYPELFSRACHPVFYASGLGFAADVSGIENAEGWDTAALFRYRSRRSFLEIITNPEIGPRHDFKLAAMTKTIAYPVETSLYLSDPRLLLFLAFGLVTAMIDIFVYGRGKPNG</sequence>
<keyword evidence="1" id="KW-1133">Transmembrane helix</keyword>
<dbReference type="STRING" id="247633.GP2143_10772"/>
<feature type="transmembrane region" description="Helical" evidence="1">
    <location>
        <begin position="188"/>
        <end position="207"/>
    </location>
</feature>
<accession>A0YE41</accession>
<keyword evidence="1" id="KW-0472">Membrane</keyword>